<feature type="chain" id="PRO_5045662229" evidence="1">
    <location>
        <begin position="18"/>
        <end position="87"/>
    </location>
</feature>
<keyword evidence="1" id="KW-0732">Signal</keyword>
<protein>
    <submittedName>
        <fullName evidence="2">Uncharacterized protein</fullName>
    </submittedName>
</protein>
<dbReference type="Proteomes" id="UP001214250">
    <property type="component" value="Chromosome 2"/>
</dbReference>
<evidence type="ECO:0000256" key="1">
    <source>
        <dbReference type="SAM" id="SignalP"/>
    </source>
</evidence>
<name>A0ABY7VZ02_9BACT</name>
<reference evidence="2 3" key="1">
    <citation type="submission" date="2023-02" db="EMBL/GenBank/DDBJ databases">
        <title>Genome sequence of Lentisphaera profundi SAORIC-696.</title>
        <authorList>
            <person name="Kim e."/>
            <person name="Cho J.-C."/>
            <person name="Choi A."/>
            <person name="Kang I."/>
        </authorList>
    </citation>
    <scope>NUCLEOTIDE SEQUENCE [LARGE SCALE GENOMIC DNA]</scope>
    <source>
        <strain evidence="2 3">SAORIC-696</strain>
    </source>
</reference>
<keyword evidence="3" id="KW-1185">Reference proteome</keyword>
<organism evidence="2 3">
    <name type="scientific">Lentisphaera profundi</name>
    <dbReference type="NCBI Taxonomy" id="1658616"/>
    <lineage>
        <taxon>Bacteria</taxon>
        <taxon>Pseudomonadati</taxon>
        <taxon>Lentisphaerota</taxon>
        <taxon>Lentisphaeria</taxon>
        <taxon>Lentisphaerales</taxon>
        <taxon>Lentisphaeraceae</taxon>
        <taxon>Lentisphaera</taxon>
    </lineage>
</organism>
<feature type="signal peptide" evidence="1">
    <location>
        <begin position="1"/>
        <end position="17"/>
    </location>
</feature>
<gene>
    <name evidence="2" type="ORF">PQO03_16040</name>
</gene>
<sequence length="87" mass="9375">MKLFIFILVLAATNTFATELSVAGIFSDGMVLQQGIKVPVWGMGEAESSIIAKPVEVRYAWASNPEGANLYNKAGLPASLFKTIIKE</sequence>
<accession>A0ABY7VZ02</accession>
<dbReference type="RefSeq" id="WP_274154205.1">
    <property type="nucleotide sequence ID" value="NZ_CP117812.1"/>
</dbReference>
<dbReference type="EMBL" id="CP117812">
    <property type="protein sequence ID" value="WDE99347.1"/>
    <property type="molecule type" value="Genomic_DNA"/>
</dbReference>
<evidence type="ECO:0000313" key="3">
    <source>
        <dbReference type="Proteomes" id="UP001214250"/>
    </source>
</evidence>
<proteinExistence type="predicted"/>
<evidence type="ECO:0000313" key="2">
    <source>
        <dbReference type="EMBL" id="WDE99347.1"/>
    </source>
</evidence>